<accession>A0A8S3WJU9</accession>
<feature type="region of interest" description="Disordered" evidence="1">
    <location>
        <begin position="1"/>
        <end position="20"/>
    </location>
</feature>
<dbReference type="AlphaFoldDB" id="A0A8S3WJU9"/>
<organism evidence="2 3">
    <name type="scientific">Parnassius apollo</name>
    <name type="common">Apollo butterfly</name>
    <name type="synonym">Papilio apollo</name>
    <dbReference type="NCBI Taxonomy" id="110799"/>
    <lineage>
        <taxon>Eukaryota</taxon>
        <taxon>Metazoa</taxon>
        <taxon>Ecdysozoa</taxon>
        <taxon>Arthropoda</taxon>
        <taxon>Hexapoda</taxon>
        <taxon>Insecta</taxon>
        <taxon>Pterygota</taxon>
        <taxon>Neoptera</taxon>
        <taxon>Endopterygota</taxon>
        <taxon>Lepidoptera</taxon>
        <taxon>Glossata</taxon>
        <taxon>Ditrysia</taxon>
        <taxon>Papilionoidea</taxon>
        <taxon>Papilionidae</taxon>
        <taxon>Parnassiinae</taxon>
        <taxon>Parnassini</taxon>
        <taxon>Parnassius</taxon>
        <taxon>Parnassius</taxon>
    </lineage>
</organism>
<proteinExistence type="predicted"/>
<feature type="region of interest" description="Disordered" evidence="1">
    <location>
        <begin position="45"/>
        <end position="82"/>
    </location>
</feature>
<name>A0A8S3WJU9_PARAO</name>
<reference evidence="2" key="1">
    <citation type="submission" date="2021-04" db="EMBL/GenBank/DDBJ databases">
        <authorList>
            <person name="Tunstrom K."/>
        </authorList>
    </citation>
    <scope>NUCLEOTIDE SEQUENCE</scope>
</reference>
<evidence type="ECO:0000256" key="1">
    <source>
        <dbReference type="SAM" id="MobiDB-lite"/>
    </source>
</evidence>
<sequence length="82" mass="9848">MKQNSPLSPKRQGKRQIERLPFALTSDQYVERIKAKQLKKIEEEATKEERKRLREEKKKGKENSIPKKKIKKKVMEKQNKDN</sequence>
<dbReference type="Proteomes" id="UP000691718">
    <property type="component" value="Unassembled WGS sequence"/>
</dbReference>
<feature type="compositionally biased region" description="Basic and acidic residues" evidence="1">
    <location>
        <begin position="45"/>
        <end position="65"/>
    </location>
</feature>
<evidence type="ECO:0000313" key="3">
    <source>
        <dbReference type="Proteomes" id="UP000691718"/>
    </source>
</evidence>
<comment type="caution">
    <text evidence="2">The sequence shown here is derived from an EMBL/GenBank/DDBJ whole genome shotgun (WGS) entry which is preliminary data.</text>
</comment>
<gene>
    <name evidence="2" type="ORF">PAPOLLO_LOCUS6714</name>
</gene>
<dbReference type="EMBL" id="CAJQZP010000444">
    <property type="protein sequence ID" value="CAG4962101.1"/>
    <property type="molecule type" value="Genomic_DNA"/>
</dbReference>
<dbReference type="OrthoDB" id="7439365at2759"/>
<feature type="compositionally biased region" description="Basic and acidic residues" evidence="1">
    <location>
        <begin position="73"/>
        <end position="82"/>
    </location>
</feature>
<keyword evidence="3" id="KW-1185">Reference proteome</keyword>
<evidence type="ECO:0000313" key="2">
    <source>
        <dbReference type="EMBL" id="CAG4962101.1"/>
    </source>
</evidence>
<protein>
    <submittedName>
        <fullName evidence="2">(apollo) hypothetical protein</fullName>
    </submittedName>
</protein>